<dbReference type="InterPro" id="IPR032675">
    <property type="entry name" value="LRR_dom_sf"/>
</dbReference>
<dbReference type="EMBL" id="MU839837">
    <property type="protein sequence ID" value="KAK1753544.1"/>
    <property type="molecule type" value="Genomic_DNA"/>
</dbReference>
<dbReference type="Gene3D" id="3.80.10.10">
    <property type="entry name" value="Ribonuclease Inhibitor"/>
    <property type="match status" value="1"/>
</dbReference>
<proteinExistence type="predicted"/>
<gene>
    <name evidence="1" type="ORF">QBC47DRAFT_386701</name>
</gene>
<dbReference type="AlphaFoldDB" id="A0AAJ0BA46"/>
<protein>
    <submittedName>
        <fullName evidence="1">Uncharacterized protein</fullName>
    </submittedName>
</protein>
<reference evidence="1" key="1">
    <citation type="submission" date="2023-06" db="EMBL/GenBank/DDBJ databases">
        <title>Genome-scale phylogeny and comparative genomics of the fungal order Sordariales.</title>
        <authorList>
            <consortium name="Lawrence Berkeley National Laboratory"/>
            <person name="Hensen N."/>
            <person name="Bonometti L."/>
            <person name="Westerberg I."/>
            <person name="Brannstrom I.O."/>
            <person name="Guillou S."/>
            <person name="Cros-Aarteil S."/>
            <person name="Calhoun S."/>
            <person name="Haridas S."/>
            <person name="Kuo A."/>
            <person name="Mondo S."/>
            <person name="Pangilinan J."/>
            <person name="Riley R."/>
            <person name="Labutti K."/>
            <person name="Andreopoulos B."/>
            <person name="Lipzen A."/>
            <person name="Chen C."/>
            <person name="Yanf M."/>
            <person name="Daum C."/>
            <person name="Ng V."/>
            <person name="Clum A."/>
            <person name="Steindorff A."/>
            <person name="Ohm R."/>
            <person name="Martin F."/>
            <person name="Silar P."/>
            <person name="Natvig D."/>
            <person name="Lalanne C."/>
            <person name="Gautier V."/>
            <person name="Ament-Velasquez S.L."/>
            <person name="Kruys A."/>
            <person name="Hutchinson M.I."/>
            <person name="Powell A.J."/>
            <person name="Barry K."/>
            <person name="Miller A.N."/>
            <person name="Grigoriev I.V."/>
            <person name="Debuchy R."/>
            <person name="Gladieux P."/>
            <person name="Thoren M.H."/>
            <person name="Johannesson H."/>
        </authorList>
    </citation>
    <scope>NUCLEOTIDE SEQUENCE</scope>
    <source>
        <strain evidence="1">PSN4</strain>
    </source>
</reference>
<name>A0AAJ0BA46_9PEZI</name>
<dbReference type="Proteomes" id="UP001239445">
    <property type="component" value="Unassembled WGS sequence"/>
</dbReference>
<comment type="caution">
    <text evidence="1">The sequence shown here is derived from an EMBL/GenBank/DDBJ whole genome shotgun (WGS) entry which is preliminary data.</text>
</comment>
<sequence>MALIQRLPAEIVYKLIEEFSHDHEYPSPCSCRMRSCEQKAVEKDQLLTNSALAVLGRTCRFFHELTARQLYRYPVVSSMAKAWHLVRTLLARPDLARHVKRLSFNNWTQADDAALPDEVVAYLTQPAKYMRIRGASKTQLTQDRVSQAVARPLLIDVLLTLCPGLENLYARFDSWSYEAFGLCTPGSLPSLTAIELYHDIKPNFRLGALVSLLRAAPNLEELRLWNIEGGAAEIPEDLVLEHVKTIRLRQCNIDAQTLGHVLAMCPNVELLTFEPPLDGPYNVFGPRELVQMVVEYGRNLRKLRIYWTNVIDEGEADYDEDDIADAMAELGGLMGIRCLFYPVPRRLLEQFIGEWGRSQPDF</sequence>
<dbReference type="SUPFAM" id="SSF52047">
    <property type="entry name" value="RNI-like"/>
    <property type="match status" value="1"/>
</dbReference>
<evidence type="ECO:0000313" key="1">
    <source>
        <dbReference type="EMBL" id="KAK1753544.1"/>
    </source>
</evidence>
<organism evidence="1 2">
    <name type="scientific">Echria macrotheca</name>
    <dbReference type="NCBI Taxonomy" id="438768"/>
    <lineage>
        <taxon>Eukaryota</taxon>
        <taxon>Fungi</taxon>
        <taxon>Dikarya</taxon>
        <taxon>Ascomycota</taxon>
        <taxon>Pezizomycotina</taxon>
        <taxon>Sordariomycetes</taxon>
        <taxon>Sordariomycetidae</taxon>
        <taxon>Sordariales</taxon>
        <taxon>Schizotheciaceae</taxon>
        <taxon>Echria</taxon>
    </lineage>
</organism>
<evidence type="ECO:0000313" key="2">
    <source>
        <dbReference type="Proteomes" id="UP001239445"/>
    </source>
</evidence>
<keyword evidence="2" id="KW-1185">Reference proteome</keyword>
<accession>A0AAJ0BA46</accession>